<name>A0A0A9FJS8_ARUDO</name>
<reference evidence="1" key="1">
    <citation type="submission" date="2014-09" db="EMBL/GenBank/DDBJ databases">
        <authorList>
            <person name="Magalhaes I.L.F."/>
            <person name="Oliveira U."/>
            <person name="Santos F.R."/>
            <person name="Vidigal T.H.D.A."/>
            <person name="Brescovit A.D."/>
            <person name="Santos A.J."/>
        </authorList>
    </citation>
    <scope>NUCLEOTIDE SEQUENCE</scope>
    <source>
        <tissue evidence="1">Shoot tissue taken approximately 20 cm above the soil surface</tissue>
    </source>
</reference>
<dbReference type="EMBL" id="GBRH01185319">
    <property type="protein sequence ID" value="JAE12577.1"/>
    <property type="molecule type" value="Transcribed_RNA"/>
</dbReference>
<dbReference type="AlphaFoldDB" id="A0A0A9FJS8"/>
<protein>
    <submittedName>
        <fullName evidence="1">Uncharacterized protein</fullName>
    </submittedName>
</protein>
<accession>A0A0A9FJS8</accession>
<evidence type="ECO:0000313" key="1">
    <source>
        <dbReference type="EMBL" id="JAE12577.1"/>
    </source>
</evidence>
<sequence length="24" mass="2815">MEAIYPARTKDFFLAKGKCRGKRQ</sequence>
<organism evidence="1">
    <name type="scientific">Arundo donax</name>
    <name type="common">Giant reed</name>
    <name type="synonym">Donax arundinaceus</name>
    <dbReference type="NCBI Taxonomy" id="35708"/>
    <lineage>
        <taxon>Eukaryota</taxon>
        <taxon>Viridiplantae</taxon>
        <taxon>Streptophyta</taxon>
        <taxon>Embryophyta</taxon>
        <taxon>Tracheophyta</taxon>
        <taxon>Spermatophyta</taxon>
        <taxon>Magnoliopsida</taxon>
        <taxon>Liliopsida</taxon>
        <taxon>Poales</taxon>
        <taxon>Poaceae</taxon>
        <taxon>PACMAD clade</taxon>
        <taxon>Arundinoideae</taxon>
        <taxon>Arundineae</taxon>
        <taxon>Arundo</taxon>
    </lineage>
</organism>
<reference evidence="1" key="2">
    <citation type="journal article" date="2015" name="Data Brief">
        <title>Shoot transcriptome of the giant reed, Arundo donax.</title>
        <authorList>
            <person name="Barrero R.A."/>
            <person name="Guerrero F.D."/>
            <person name="Moolhuijzen P."/>
            <person name="Goolsby J.A."/>
            <person name="Tidwell J."/>
            <person name="Bellgard S.E."/>
            <person name="Bellgard M.I."/>
        </authorList>
    </citation>
    <scope>NUCLEOTIDE SEQUENCE</scope>
    <source>
        <tissue evidence="1">Shoot tissue taken approximately 20 cm above the soil surface</tissue>
    </source>
</reference>
<proteinExistence type="predicted"/>